<reference evidence="1 2" key="1">
    <citation type="submission" date="2019-03" db="EMBL/GenBank/DDBJ databases">
        <title>First draft genome of Liparis tanakae, snailfish: a comprehensive survey of snailfish specific genes.</title>
        <authorList>
            <person name="Kim W."/>
            <person name="Song I."/>
            <person name="Jeong J.-H."/>
            <person name="Kim D."/>
            <person name="Kim S."/>
            <person name="Ryu S."/>
            <person name="Song J.Y."/>
            <person name="Lee S.K."/>
        </authorList>
    </citation>
    <scope>NUCLEOTIDE SEQUENCE [LARGE SCALE GENOMIC DNA]</scope>
    <source>
        <tissue evidence="1">Muscle</tissue>
    </source>
</reference>
<dbReference type="AlphaFoldDB" id="A0A4Z2HAY4"/>
<name>A0A4Z2HAY4_9TELE</name>
<comment type="caution">
    <text evidence="1">The sequence shown here is derived from an EMBL/GenBank/DDBJ whole genome shotgun (WGS) entry which is preliminary data.</text>
</comment>
<keyword evidence="2" id="KW-1185">Reference proteome</keyword>
<protein>
    <submittedName>
        <fullName evidence="1">Uncharacterized protein</fullName>
    </submittedName>
</protein>
<dbReference type="Proteomes" id="UP000314294">
    <property type="component" value="Unassembled WGS sequence"/>
</dbReference>
<evidence type="ECO:0000313" key="1">
    <source>
        <dbReference type="EMBL" id="TNN63038.1"/>
    </source>
</evidence>
<evidence type="ECO:0000313" key="2">
    <source>
        <dbReference type="Proteomes" id="UP000314294"/>
    </source>
</evidence>
<proteinExistence type="predicted"/>
<gene>
    <name evidence="1" type="ORF">EYF80_026766</name>
</gene>
<accession>A0A4Z2HAY4</accession>
<dbReference type="EMBL" id="SRLO01000281">
    <property type="protein sequence ID" value="TNN63038.1"/>
    <property type="molecule type" value="Genomic_DNA"/>
</dbReference>
<organism evidence="1 2">
    <name type="scientific">Liparis tanakae</name>
    <name type="common">Tanaka's snailfish</name>
    <dbReference type="NCBI Taxonomy" id="230148"/>
    <lineage>
        <taxon>Eukaryota</taxon>
        <taxon>Metazoa</taxon>
        <taxon>Chordata</taxon>
        <taxon>Craniata</taxon>
        <taxon>Vertebrata</taxon>
        <taxon>Euteleostomi</taxon>
        <taxon>Actinopterygii</taxon>
        <taxon>Neopterygii</taxon>
        <taxon>Teleostei</taxon>
        <taxon>Neoteleostei</taxon>
        <taxon>Acanthomorphata</taxon>
        <taxon>Eupercaria</taxon>
        <taxon>Perciformes</taxon>
        <taxon>Cottioidei</taxon>
        <taxon>Cottales</taxon>
        <taxon>Liparidae</taxon>
        <taxon>Liparis</taxon>
    </lineage>
</organism>
<sequence>MPVSVRAEFLQCTFEECAFSDYELIDGTVPSSMRVLPTSLEPKCPRIARGHYCAKGSVGIRLRGPCQSFRNQRPGDENGLFM</sequence>